<dbReference type="EMBL" id="KB638537">
    <property type="protein sequence ID" value="EMS12152.1"/>
    <property type="molecule type" value="Genomic_DNA"/>
</dbReference>
<gene>
    <name evidence="2" type="ORF">KM1_238640</name>
</gene>
<accession>M7VW56</accession>
<dbReference type="AlphaFoldDB" id="M7VW56"/>
<dbReference type="Proteomes" id="UP000030780">
    <property type="component" value="Unassembled WGS sequence"/>
</dbReference>
<protein>
    <submittedName>
        <fullName evidence="2">Uncharacterized protein</fullName>
    </submittedName>
</protein>
<name>M7VW56_ENTHI</name>
<sequence>MINVMEYCGDHNQIYSVELLEEEDEETGLVSPEPGRIEASSINT</sequence>
<evidence type="ECO:0000256" key="1">
    <source>
        <dbReference type="SAM" id="MobiDB-lite"/>
    </source>
</evidence>
<organism evidence="2 3">
    <name type="scientific">Entamoeba histolytica HM-3:IMSS</name>
    <dbReference type="NCBI Taxonomy" id="885315"/>
    <lineage>
        <taxon>Eukaryota</taxon>
        <taxon>Amoebozoa</taxon>
        <taxon>Evosea</taxon>
        <taxon>Archamoebae</taxon>
        <taxon>Mastigamoebida</taxon>
        <taxon>Entamoebidae</taxon>
        <taxon>Entamoeba</taxon>
    </lineage>
</organism>
<evidence type="ECO:0000313" key="2">
    <source>
        <dbReference type="EMBL" id="EMS12152.1"/>
    </source>
</evidence>
<evidence type="ECO:0000313" key="3">
    <source>
        <dbReference type="Proteomes" id="UP000030780"/>
    </source>
</evidence>
<feature type="region of interest" description="Disordered" evidence="1">
    <location>
        <begin position="24"/>
        <end position="44"/>
    </location>
</feature>
<proteinExistence type="predicted"/>
<reference evidence="2 3" key="1">
    <citation type="submission" date="2013-01" db="EMBL/GenBank/DDBJ databases">
        <authorList>
            <person name="Inman J."/>
            <person name="Zafar N."/>
            <person name="Lorenzi H."/>
            <person name="Caler E."/>
        </authorList>
    </citation>
    <scope>NUCLEOTIDE SEQUENCE [LARGE SCALE GENOMIC DNA]</scope>
    <source>
        <strain evidence="2 3">HM-3:IMSS</strain>
    </source>
</reference>
<dbReference type="VEuPathDB" id="AmoebaDB:KM1_238640"/>